<feature type="transmembrane region" description="Helical" evidence="6">
    <location>
        <begin position="183"/>
        <end position="206"/>
    </location>
</feature>
<evidence type="ECO:0000256" key="3">
    <source>
        <dbReference type="ARBA" id="ARBA00022989"/>
    </source>
</evidence>
<name>A0A267GF55_9PLAT</name>
<dbReference type="AlphaFoldDB" id="A0A267GF55"/>
<dbReference type="EMBL" id="NIVC01000364">
    <property type="protein sequence ID" value="PAA84678.1"/>
    <property type="molecule type" value="Genomic_DNA"/>
</dbReference>
<dbReference type="Pfam" id="PF03798">
    <property type="entry name" value="TRAM_LAG1_CLN8"/>
    <property type="match status" value="1"/>
</dbReference>
<evidence type="ECO:0000256" key="4">
    <source>
        <dbReference type="ARBA" id="ARBA00023136"/>
    </source>
</evidence>
<gene>
    <name evidence="8" type="ORF">BOX15_Mlig027952g1</name>
</gene>
<keyword evidence="4 5" id="KW-0472">Membrane</keyword>
<evidence type="ECO:0000256" key="5">
    <source>
        <dbReference type="PROSITE-ProRule" id="PRU00205"/>
    </source>
</evidence>
<dbReference type="InterPro" id="IPR042512">
    <property type="entry name" value="TLCD5"/>
</dbReference>
<feature type="transmembrane region" description="Helical" evidence="6">
    <location>
        <begin position="212"/>
        <end position="233"/>
    </location>
</feature>
<keyword evidence="2 5" id="KW-0812">Transmembrane</keyword>
<evidence type="ECO:0000259" key="7">
    <source>
        <dbReference type="PROSITE" id="PS50922"/>
    </source>
</evidence>
<evidence type="ECO:0000256" key="1">
    <source>
        <dbReference type="ARBA" id="ARBA00004141"/>
    </source>
</evidence>
<dbReference type="InterPro" id="IPR006634">
    <property type="entry name" value="TLC-dom"/>
</dbReference>
<proteinExistence type="predicted"/>
<dbReference type="OrthoDB" id="506011at2759"/>
<protein>
    <recommendedName>
        <fullName evidence="7">TLC domain-containing protein</fullName>
    </recommendedName>
</protein>
<evidence type="ECO:0000256" key="6">
    <source>
        <dbReference type="SAM" id="Phobius"/>
    </source>
</evidence>
<evidence type="ECO:0000256" key="2">
    <source>
        <dbReference type="ARBA" id="ARBA00022692"/>
    </source>
</evidence>
<dbReference type="PANTHER" id="PTHR31898:SF1">
    <property type="entry name" value="TLC DOMAIN-CONTAINING PROTEIN 5"/>
    <property type="match status" value="1"/>
</dbReference>
<accession>A0A267GF55</accession>
<keyword evidence="9" id="KW-1185">Reference proteome</keyword>
<reference evidence="8 9" key="1">
    <citation type="submission" date="2017-06" db="EMBL/GenBank/DDBJ databases">
        <title>A platform for efficient transgenesis in Macrostomum lignano, a flatworm model organism for stem cell research.</title>
        <authorList>
            <person name="Berezikov E."/>
        </authorList>
    </citation>
    <scope>NUCLEOTIDE SEQUENCE [LARGE SCALE GENOMIC DNA]</scope>
    <source>
        <strain evidence="8">DV1</strain>
        <tissue evidence="8">Whole organism</tissue>
    </source>
</reference>
<evidence type="ECO:0000313" key="9">
    <source>
        <dbReference type="Proteomes" id="UP000215902"/>
    </source>
</evidence>
<organism evidence="8 9">
    <name type="scientific">Macrostomum lignano</name>
    <dbReference type="NCBI Taxonomy" id="282301"/>
    <lineage>
        <taxon>Eukaryota</taxon>
        <taxon>Metazoa</taxon>
        <taxon>Spiralia</taxon>
        <taxon>Lophotrochozoa</taxon>
        <taxon>Platyhelminthes</taxon>
        <taxon>Rhabditophora</taxon>
        <taxon>Macrostomorpha</taxon>
        <taxon>Macrostomida</taxon>
        <taxon>Macrostomidae</taxon>
        <taxon>Macrostomum</taxon>
    </lineage>
</organism>
<evidence type="ECO:0000313" key="8">
    <source>
        <dbReference type="EMBL" id="PAA84678.1"/>
    </source>
</evidence>
<feature type="domain" description="TLC" evidence="7">
    <location>
        <begin position="48"/>
        <end position="241"/>
    </location>
</feature>
<keyword evidence="3 6" id="KW-1133">Transmembrane helix</keyword>
<feature type="transmembrane region" description="Helical" evidence="6">
    <location>
        <begin position="20"/>
        <end position="45"/>
    </location>
</feature>
<dbReference type="PANTHER" id="PTHR31898">
    <property type="entry name" value="TRANSMEMBRANE PROTEIN 136"/>
    <property type="match status" value="1"/>
</dbReference>
<feature type="transmembrane region" description="Helical" evidence="6">
    <location>
        <begin position="97"/>
        <end position="116"/>
    </location>
</feature>
<dbReference type="GO" id="GO:0016020">
    <property type="term" value="C:membrane"/>
    <property type="evidence" value="ECO:0007669"/>
    <property type="project" value="UniProtKB-SubCell"/>
</dbReference>
<dbReference type="Proteomes" id="UP000215902">
    <property type="component" value="Unassembled WGS sequence"/>
</dbReference>
<comment type="subcellular location">
    <subcellularLocation>
        <location evidence="1">Membrane</location>
        <topology evidence="1">Multi-pass membrane protein</topology>
    </subcellularLocation>
</comment>
<comment type="caution">
    <text evidence="8">The sequence shown here is derived from an EMBL/GenBank/DDBJ whole genome shotgun (WGS) entry which is preliminary data.</text>
</comment>
<feature type="transmembrane region" description="Helical" evidence="6">
    <location>
        <begin position="57"/>
        <end position="77"/>
    </location>
</feature>
<dbReference type="SMART" id="SM00724">
    <property type="entry name" value="TLC"/>
    <property type="match status" value="1"/>
</dbReference>
<dbReference type="PROSITE" id="PS50922">
    <property type="entry name" value="TLC"/>
    <property type="match status" value="1"/>
</dbReference>
<sequence>MDWLVREVSASFTGNRYPVHIGWLIVQVLCASLFWLFMYAALCLSMPRFRCEWHCRMVTAVHALIVSALAFLDVFIIGRIPFYHKNQVLPYTELERLIFTASLGYFIFDISWCLYYQTEGPFMLFHHAMSILGLAGTLLMGKCGAEMAATVGGTEVTNPVLQLRWFLREQGFTGTRLMMGVEVLFMVSFGVMRLLLGGALIISYFTNPHTELLGRLAAVVIYGIGVIFYAQLCSYCMHRFRRRAPIVVASNGTAHHHLAQSVSDSSLAAASPAGGAGDSPIVSPAGVATVLSFSASSGDLNRALDTAGSSRKQH</sequence>